<evidence type="ECO:0000256" key="2">
    <source>
        <dbReference type="SAM" id="Phobius"/>
    </source>
</evidence>
<feature type="transmembrane region" description="Helical" evidence="2">
    <location>
        <begin position="58"/>
        <end position="78"/>
    </location>
</feature>
<dbReference type="PANTHER" id="PTHR36329">
    <property type="entry name" value="TRANSMEMBRANE PROTEIN"/>
    <property type="match status" value="1"/>
</dbReference>
<keyword evidence="2" id="KW-0472">Membrane</keyword>
<reference evidence="3" key="2">
    <citation type="submission" date="2023-04" db="EMBL/GenBank/DDBJ databases">
        <authorList>
            <person name="Bruccoleri R.E."/>
            <person name="Oakeley E.J."/>
            <person name="Faust A.-M."/>
            <person name="Dessus-Babus S."/>
            <person name="Altorfer M."/>
            <person name="Burckhardt D."/>
            <person name="Oertli M."/>
            <person name="Naumann U."/>
            <person name="Petersen F."/>
            <person name="Wong J."/>
        </authorList>
    </citation>
    <scope>NUCLEOTIDE SEQUENCE</scope>
    <source>
        <strain evidence="3">GSM-AAB239-AS_SAM_17_03QT</strain>
        <tissue evidence="3">Leaf</tissue>
    </source>
</reference>
<dbReference type="AlphaFoldDB" id="A0AAX6ID21"/>
<evidence type="ECO:0000313" key="4">
    <source>
        <dbReference type="Proteomes" id="UP001140949"/>
    </source>
</evidence>
<sequence>MESAASAAATATATLVDESYRPLPALYLSFLAIWGLSAFSWTLNTWRNRHFQMSNLQWMLASVPLLKALQLALSFSFWYSCTNFEICSLWISFGVYVTGILFQTASFVSFMLISHGYCIMYERLSIRERRKTAALGCALYLTLVGHKAAVPYFTVFLLLNYSVSFYVIFRHISQNLLALHEQLSFIEDEGVHTMHDVLHTKYTMLKKFQGAMQIVALVEILVYMNVDKTPDKYWLRLLVREWAQFCIFLYIGWTFRAQEGSPNFSVMPTLKSKWELIVPPIYSIEMDAADFNDLASQEWHVGVPTSFPPAKNRKSGNPLLVIVQQPHSANRGSSRSVDRPKLPAAGASTAKYSLGNGNQV</sequence>
<keyword evidence="2" id="KW-1133">Transmembrane helix</keyword>
<comment type="caution">
    <text evidence="3">The sequence shown here is derived from an EMBL/GenBank/DDBJ whole genome shotgun (WGS) entry which is preliminary data.</text>
</comment>
<reference evidence="3" key="1">
    <citation type="journal article" date="2023" name="GigaByte">
        <title>Genome assembly of the bearded iris, Iris pallida Lam.</title>
        <authorList>
            <person name="Bruccoleri R.E."/>
            <person name="Oakeley E.J."/>
            <person name="Faust A.M.E."/>
            <person name="Altorfer M."/>
            <person name="Dessus-Babus S."/>
            <person name="Burckhardt D."/>
            <person name="Oertli M."/>
            <person name="Naumann U."/>
            <person name="Petersen F."/>
            <person name="Wong J."/>
        </authorList>
    </citation>
    <scope>NUCLEOTIDE SEQUENCE</scope>
    <source>
        <strain evidence="3">GSM-AAB239-AS_SAM_17_03QT</strain>
    </source>
</reference>
<feature type="transmembrane region" description="Helical" evidence="2">
    <location>
        <begin position="133"/>
        <end position="159"/>
    </location>
</feature>
<dbReference type="PANTHER" id="PTHR36329:SF1">
    <property type="entry name" value="TRANSMEMBRANE PROTEIN"/>
    <property type="match status" value="1"/>
</dbReference>
<keyword evidence="4" id="KW-1185">Reference proteome</keyword>
<dbReference type="Proteomes" id="UP001140949">
    <property type="component" value="Unassembled WGS sequence"/>
</dbReference>
<accession>A0AAX6ID21</accession>
<gene>
    <name evidence="3" type="ORF">M6B38_262500</name>
</gene>
<feature type="transmembrane region" description="Helical" evidence="2">
    <location>
        <begin position="25"/>
        <end position="46"/>
    </location>
</feature>
<proteinExistence type="predicted"/>
<protein>
    <submittedName>
        <fullName evidence="3">Uncharacterized protein</fullName>
    </submittedName>
</protein>
<organism evidence="3 4">
    <name type="scientific">Iris pallida</name>
    <name type="common">Sweet iris</name>
    <dbReference type="NCBI Taxonomy" id="29817"/>
    <lineage>
        <taxon>Eukaryota</taxon>
        <taxon>Viridiplantae</taxon>
        <taxon>Streptophyta</taxon>
        <taxon>Embryophyta</taxon>
        <taxon>Tracheophyta</taxon>
        <taxon>Spermatophyta</taxon>
        <taxon>Magnoliopsida</taxon>
        <taxon>Liliopsida</taxon>
        <taxon>Asparagales</taxon>
        <taxon>Iridaceae</taxon>
        <taxon>Iridoideae</taxon>
        <taxon>Irideae</taxon>
        <taxon>Iris</taxon>
    </lineage>
</organism>
<evidence type="ECO:0000256" key="1">
    <source>
        <dbReference type="SAM" id="MobiDB-lite"/>
    </source>
</evidence>
<evidence type="ECO:0000313" key="3">
    <source>
        <dbReference type="EMBL" id="KAJ6850968.1"/>
    </source>
</evidence>
<dbReference type="EMBL" id="JANAVB010002397">
    <property type="protein sequence ID" value="KAJ6850968.1"/>
    <property type="molecule type" value="Genomic_DNA"/>
</dbReference>
<feature type="transmembrane region" description="Helical" evidence="2">
    <location>
        <begin position="90"/>
        <end position="113"/>
    </location>
</feature>
<name>A0AAX6ID21_IRIPA</name>
<keyword evidence="2" id="KW-0812">Transmembrane</keyword>
<feature type="region of interest" description="Disordered" evidence="1">
    <location>
        <begin position="328"/>
        <end position="360"/>
    </location>
</feature>